<organism evidence="6 7">
    <name type="scientific">Dichanthelium oligosanthes</name>
    <dbReference type="NCBI Taxonomy" id="888268"/>
    <lineage>
        <taxon>Eukaryota</taxon>
        <taxon>Viridiplantae</taxon>
        <taxon>Streptophyta</taxon>
        <taxon>Embryophyta</taxon>
        <taxon>Tracheophyta</taxon>
        <taxon>Spermatophyta</taxon>
        <taxon>Magnoliopsida</taxon>
        <taxon>Liliopsida</taxon>
        <taxon>Poales</taxon>
        <taxon>Poaceae</taxon>
        <taxon>PACMAD clade</taxon>
        <taxon>Panicoideae</taxon>
        <taxon>Panicodae</taxon>
        <taxon>Paniceae</taxon>
        <taxon>Dichantheliinae</taxon>
        <taxon>Dichanthelium</taxon>
    </lineage>
</organism>
<comment type="caution">
    <text evidence="6">The sequence shown here is derived from an EMBL/GenBank/DDBJ whole genome shotgun (WGS) entry which is preliminary data.</text>
</comment>
<dbReference type="Gene3D" id="3.30.40.10">
    <property type="entry name" value="Zinc/RING finger domain, C3HC4 (zinc finger)"/>
    <property type="match status" value="1"/>
</dbReference>
<dbReference type="PROSITE" id="PS50016">
    <property type="entry name" value="ZF_PHD_2"/>
    <property type="match status" value="1"/>
</dbReference>
<dbReference type="STRING" id="888268.A0A1E5V877"/>
<reference evidence="6 7" key="1">
    <citation type="submission" date="2016-09" db="EMBL/GenBank/DDBJ databases">
        <title>The draft genome of Dichanthelium oligosanthes: A C3 panicoid grass species.</title>
        <authorList>
            <person name="Studer A.J."/>
            <person name="Schnable J.C."/>
            <person name="Brutnell T.P."/>
        </authorList>
    </citation>
    <scope>NUCLEOTIDE SEQUENCE [LARGE SCALE GENOMIC DNA]</scope>
    <source>
        <strain evidence="7">cv. Kellogg 1175</strain>
        <tissue evidence="6">Leaf</tissue>
    </source>
</reference>
<keyword evidence="1" id="KW-0479">Metal-binding</keyword>
<accession>A0A1E5V877</accession>
<dbReference type="EMBL" id="LWDX02048098">
    <property type="protein sequence ID" value="OEL21363.1"/>
    <property type="molecule type" value="Genomic_DNA"/>
</dbReference>
<evidence type="ECO:0000256" key="4">
    <source>
        <dbReference type="PROSITE-ProRule" id="PRU00146"/>
    </source>
</evidence>
<keyword evidence="2 4" id="KW-0863">Zinc-finger</keyword>
<dbReference type="InterPro" id="IPR011011">
    <property type="entry name" value="Znf_FYVE_PHD"/>
</dbReference>
<name>A0A1E5V877_9POAL</name>
<dbReference type="Pfam" id="PF00628">
    <property type="entry name" value="PHD"/>
    <property type="match status" value="1"/>
</dbReference>
<dbReference type="PANTHER" id="PTHR48442:SF1">
    <property type="entry name" value="SET DOMAIN-CONTAINING PROTEIN"/>
    <property type="match status" value="1"/>
</dbReference>
<dbReference type="AlphaFoldDB" id="A0A1E5V877"/>
<sequence>MADLMRRSCPVDVPVLPLQRVSSMIDVMSHARPVDAPPPVAHAREATPDAITCDSCGSGDDDDELLLCERCSRGRHTFCLRPIVAKVPNGPWFCPDCAPSTKHIKIHNPQTKKNEPLMSKHLLQLDHYPDRFYCDGKLHQDKYQKRLGMIFPDNYRDTQFCTKKDKETIELCRTMQQRGQCPPLLVVFDSREGSFLEPMALGYLLMDYTHISIQI</sequence>
<keyword evidence="7" id="KW-1185">Reference proteome</keyword>
<dbReference type="InterPro" id="IPR001965">
    <property type="entry name" value="Znf_PHD"/>
</dbReference>
<dbReference type="PANTHER" id="PTHR48442">
    <property type="entry name" value="SET DOMAIN-CONTAINING PROTEIN"/>
    <property type="match status" value="1"/>
</dbReference>
<proteinExistence type="predicted"/>
<evidence type="ECO:0000259" key="5">
    <source>
        <dbReference type="PROSITE" id="PS50016"/>
    </source>
</evidence>
<evidence type="ECO:0000256" key="3">
    <source>
        <dbReference type="ARBA" id="ARBA00022833"/>
    </source>
</evidence>
<feature type="domain" description="PHD-type" evidence="5">
    <location>
        <begin position="50"/>
        <end position="100"/>
    </location>
</feature>
<dbReference type="InterPro" id="IPR019787">
    <property type="entry name" value="Znf_PHD-finger"/>
</dbReference>
<dbReference type="GO" id="GO:0008270">
    <property type="term" value="F:zinc ion binding"/>
    <property type="evidence" value="ECO:0007669"/>
    <property type="project" value="UniProtKB-KW"/>
</dbReference>
<evidence type="ECO:0000256" key="1">
    <source>
        <dbReference type="ARBA" id="ARBA00022723"/>
    </source>
</evidence>
<dbReference type="Proteomes" id="UP000095767">
    <property type="component" value="Unassembled WGS sequence"/>
</dbReference>
<dbReference type="InterPro" id="IPR013083">
    <property type="entry name" value="Znf_RING/FYVE/PHD"/>
</dbReference>
<dbReference type="OrthoDB" id="1428361at2759"/>
<dbReference type="SMART" id="SM00249">
    <property type="entry name" value="PHD"/>
    <property type="match status" value="1"/>
</dbReference>
<evidence type="ECO:0000313" key="7">
    <source>
        <dbReference type="Proteomes" id="UP000095767"/>
    </source>
</evidence>
<evidence type="ECO:0000256" key="2">
    <source>
        <dbReference type="ARBA" id="ARBA00022771"/>
    </source>
</evidence>
<evidence type="ECO:0000313" key="6">
    <source>
        <dbReference type="EMBL" id="OEL21363.1"/>
    </source>
</evidence>
<dbReference type="SUPFAM" id="SSF57903">
    <property type="entry name" value="FYVE/PHD zinc finger"/>
    <property type="match status" value="1"/>
</dbReference>
<protein>
    <recommendedName>
        <fullName evidence="5">PHD-type domain-containing protein</fullName>
    </recommendedName>
</protein>
<gene>
    <name evidence="6" type="ORF">BAE44_0017618</name>
</gene>
<keyword evidence="3" id="KW-0862">Zinc</keyword>
<dbReference type="InterPro" id="IPR053114">
    <property type="entry name" value="ATXR5/ATXR6"/>
</dbReference>